<feature type="signal peptide" evidence="1">
    <location>
        <begin position="1"/>
        <end position="18"/>
    </location>
</feature>
<dbReference type="EMBL" id="JABMIG020000241">
    <property type="protein sequence ID" value="KAL3784192.1"/>
    <property type="molecule type" value="Genomic_DNA"/>
</dbReference>
<evidence type="ECO:0000259" key="2">
    <source>
        <dbReference type="PROSITE" id="PS50106"/>
    </source>
</evidence>
<name>A0ABD3P8U3_9STRA</name>
<protein>
    <recommendedName>
        <fullName evidence="2">PDZ domain-containing protein</fullName>
    </recommendedName>
</protein>
<dbReference type="AlphaFoldDB" id="A0ABD3P8U3"/>
<dbReference type="PROSITE" id="PS50106">
    <property type="entry name" value="PDZ"/>
    <property type="match status" value="1"/>
</dbReference>
<accession>A0ABD3P8U3</accession>
<evidence type="ECO:0000313" key="3">
    <source>
        <dbReference type="EMBL" id="KAL3784192.1"/>
    </source>
</evidence>
<dbReference type="InterPro" id="IPR036034">
    <property type="entry name" value="PDZ_sf"/>
</dbReference>
<keyword evidence="1" id="KW-0732">Signal</keyword>
<comment type="caution">
    <text evidence="3">The sequence shown here is derived from an EMBL/GenBank/DDBJ whole genome shotgun (WGS) entry which is preliminary data.</text>
</comment>
<evidence type="ECO:0000313" key="4">
    <source>
        <dbReference type="Proteomes" id="UP001516023"/>
    </source>
</evidence>
<dbReference type="SMART" id="SM00228">
    <property type="entry name" value="PDZ"/>
    <property type="match status" value="1"/>
</dbReference>
<keyword evidence="4" id="KW-1185">Reference proteome</keyword>
<feature type="chain" id="PRO_5044796212" description="PDZ domain-containing protein" evidence="1">
    <location>
        <begin position="19"/>
        <end position="205"/>
    </location>
</feature>
<dbReference type="Proteomes" id="UP001516023">
    <property type="component" value="Unassembled WGS sequence"/>
</dbReference>
<feature type="domain" description="PDZ" evidence="2">
    <location>
        <begin position="105"/>
        <end position="162"/>
    </location>
</feature>
<dbReference type="Gene3D" id="2.30.42.10">
    <property type="match status" value="1"/>
</dbReference>
<dbReference type="CDD" id="cd00136">
    <property type="entry name" value="PDZ_canonical"/>
    <property type="match status" value="1"/>
</dbReference>
<reference evidence="3 4" key="1">
    <citation type="journal article" date="2020" name="G3 (Bethesda)">
        <title>Improved Reference Genome for Cyclotella cryptica CCMP332, a Model for Cell Wall Morphogenesis, Salinity Adaptation, and Lipid Production in Diatoms (Bacillariophyta).</title>
        <authorList>
            <person name="Roberts W.R."/>
            <person name="Downey K.M."/>
            <person name="Ruck E.C."/>
            <person name="Traller J.C."/>
            <person name="Alverson A.J."/>
        </authorList>
    </citation>
    <scope>NUCLEOTIDE SEQUENCE [LARGE SCALE GENOMIC DNA]</scope>
    <source>
        <strain evidence="3 4">CCMP332</strain>
    </source>
</reference>
<dbReference type="Pfam" id="PF00595">
    <property type="entry name" value="PDZ"/>
    <property type="match status" value="1"/>
</dbReference>
<dbReference type="SUPFAM" id="SSF50156">
    <property type="entry name" value="PDZ domain-like"/>
    <property type="match status" value="1"/>
</dbReference>
<gene>
    <name evidence="3" type="ORF">HJC23_001391</name>
</gene>
<organism evidence="3 4">
    <name type="scientific">Cyclotella cryptica</name>
    <dbReference type="NCBI Taxonomy" id="29204"/>
    <lineage>
        <taxon>Eukaryota</taxon>
        <taxon>Sar</taxon>
        <taxon>Stramenopiles</taxon>
        <taxon>Ochrophyta</taxon>
        <taxon>Bacillariophyta</taxon>
        <taxon>Coscinodiscophyceae</taxon>
        <taxon>Thalassiosirophycidae</taxon>
        <taxon>Stephanodiscales</taxon>
        <taxon>Stephanodiscaceae</taxon>
        <taxon>Cyclotella</taxon>
    </lineage>
</organism>
<dbReference type="InterPro" id="IPR001478">
    <property type="entry name" value="PDZ"/>
</dbReference>
<proteinExistence type="predicted"/>
<sequence length="205" mass="21745">MKSRALLIASAAPSIVSAFVPPNAQPALPSMALKMGLFDGVKEAFGADGMGALDGDRETPIDRWMGWNTKKDDGQSSVVGSKAPQDFVDSMDPKNYVTTSLAKPMGIVFEENDSKVGGIFVLEINPDSNAESDGTIRPGDQLVAVGTKKVSGLQFEEALGAIIESTEEKVKLVFFRGPAKFLYGPAGASQEWLDEFVAGEAKVEA</sequence>
<evidence type="ECO:0000256" key="1">
    <source>
        <dbReference type="SAM" id="SignalP"/>
    </source>
</evidence>